<keyword evidence="2" id="KW-1185">Reference proteome</keyword>
<dbReference type="PANTHER" id="PTHR30093:SF2">
    <property type="entry name" value="TYPE II SECRETION SYSTEM PROTEIN H"/>
    <property type="match status" value="1"/>
</dbReference>
<evidence type="ECO:0000313" key="2">
    <source>
        <dbReference type="Proteomes" id="UP001214250"/>
    </source>
</evidence>
<dbReference type="Proteomes" id="UP001214250">
    <property type="component" value="Chromosome 1"/>
</dbReference>
<dbReference type="EMBL" id="CP117811">
    <property type="protein sequence ID" value="WDE95382.1"/>
    <property type="molecule type" value="Genomic_DNA"/>
</dbReference>
<dbReference type="InterPro" id="IPR045584">
    <property type="entry name" value="Pilin-like"/>
</dbReference>
<evidence type="ECO:0000313" key="1">
    <source>
        <dbReference type="EMBL" id="WDE95382.1"/>
    </source>
</evidence>
<proteinExistence type="predicted"/>
<dbReference type="SUPFAM" id="SSF54523">
    <property type="entry name" value="Pili subunits"/>
    <property type="match status" value="1"/>
</dbReference>
<accession>A0ABY7VR70</accession>
<dbReference type="Gene3D" id="3.30.700.10">
    <property type="entry name" value="Glycoprotein, Type 4 Pilin"/>
    <property type="match status" value="1"/>
</dbReference>
<dbReference type="RefSeq" id="WP_274148889.1">
    <property type="nucleotide sequence ID" value="NZ_CP117811.1"/>
</dbReference>
<sequence>MKKFTLIELLVVIAIIGILASLLLPNLSRARQQAHATVCKSNLKQVGMSILMDNDEGNFSTTIDKLDRDSDWSNRGNLGNQNSFWTCPTGASNGKKNGVVTDEQPITYTFSKAFVPWDDSSGWKVTDAAYASETVLGADGRMNNHWGAWIQIDGHDQLSGYESWRDNPGSLDKEQAIYISESDEDGPGAPSGIRYPHVNDSFSNVVFADGHVETIKPFGLKKGNFTVTW</sequence>
<organism evidence="1 2">
    <name type="scientific">Lentisphaera profundi</name>
    <dbReference type="NCBI Taxonomy" id="1658616"/>
    <lineage>
        <taxon>Bacteria</taxon>
        <taxon>Pseudomonadati</taxon>
        <taxon>Lentisphaerota</taxon>
        <taxon>Lentisphaeria</taxon>
        <taxon>Lentisphaerales</taxon>
        <taxon>Lentisphaeraceae</taxon>
        <taxon>Lentisphaera</taxon>
    </lineage>
</organism>
<gene>
    <name evidence="1" type="ORF">PQO03_06585</name>
</gene>
<name>A0ABY7VR70_9BACT</name>
<dbReference type="PANTHER" id="PTHR30093">
    <property type="entry name" value="GENERAL SECRETION PATHWAY PROTEIN G"/>
    <property type="match status" value="1"/>
</dbReference>
<dbReference type="InterPro" id="IPR012902">
    <property type="entry name" value="N_methyl_site"/>
</dbReference>
<protein>
    <submittedName>
        <fullName evidence="1">Type II secretion system protein</fullName>
    </submittedName>
</protein>
<reference evidence="1 2" key="1">
    <citation type="submission" date="2023-02" db="EMBL/GenBank/DDBJ databases">
        <title>Genome sequence of Lentisphaera profundi SAORIC-696.</title>
        <authorList>
            <person name="Kim e."/>
            <person name="Cho J.-C."/>
            <person name="Choi A."/>
            <person name="Kang I."/>
        </authorList>
    </citation>
    <scope>NUCLEOTIDE SEQUENCE [LARGE SCALE GENOMIC DNA]</scope>
    <source>
        <strain evidence="1 2">SAORIC-696</strain>
    </source>
</reference>
<dbReference type="NCBIfam" id="TIGR02532">
    <property type="entry name" value="IV_pilin_GFxxxE"/>
    <property type="match status" value="1"/>
</dbReference>